<keyword evidence="2" id="KW-1185">Reference proteome</keyword>
<accession>J7FA57</accession>
<evidence type="ECO:0000313" key="2">
    <source>
        <dbReference type="Proteomes" id="UP000003754"/>
    </source>
</evidence>
<dbReference type="GeneID" id="14011964"/>
<proteinExistence type="predicted"/>
<dbReference type="Proteomes" id="UP000003754">
    <property type="component" value="Segment"/>
</dbReference>
<reference evidence="1 2" key="1">
    <citation type="submission" date="2011-12" db="EMBL/GenBank/DDBJ databases">
        <title>The genome sequence of the flagella-specific Agrobacterium bacteriophage 7-7-1.</title>
        <authorList>
            <person name="Schmitt R."/>
            <person name="Van den Bossche A."/>
            <person name="Lavigne R."/>
            <person name="Kropinski A.M."/>
        </authorList>
    </citation>
    <scope>NUCLEOTIDE SEQUENCE [LARGE SCALE GENOMIC DNA]</scope>
</reference>
<evidence type="ECO:0000313" key="1">
    <source>
        <dbReference type="EMBL" id="AFH19709.1"/>
    </source>
</evidence>
<dbReference type="RefSeq" id="YP_007006467.1">
    <property type="nucleotide sequence ID" value="NC_019519.1"/>
</dbReference>
<gene>
    <name evidence="1" type="ORF">7-7-1_00011</name>
</gene>
<dbReference type="KEGG" id="vg:14011964"/>
<sequence>MRLYIYGAVVLALVGVAFWLHRQGGESIRTEIEKKDTQAGNRSDEARSRFDLCPAGKWDFGRAKCLE</sequence>
<protein>
    <submittedName>
        <fullName evidence="1">Uncharacterized protein</fullName>
    </submittedName>
</protein>
<dbReference type="EMBL" id="JQ312117">
    <property type="protein sequence ID" value="AFH19709.1"/>
    <property type="molecule type" value="Genomic_DNA"/>
</dbReference>
<name>J7FA57_9CAUD</name>
<organism evidence="1 2">
    <name type="scientific">Agrobacterium phage 7-7-1</name>
    <dbReference type="NCBI Taxonomy" id="1161931"/>
    <lineage>
        <taxon>Viruses</taxon>
        <taxon>Duplodnaviria</taxon>
        <taxon>Heunggongvirae</taxon>
        <taxon>Uroviricota</taxon>
        <taxon>Caudoviricetes</taxon>
        <taxon>Schmittlotzvirus</taxon>
        <taxon>Schmittlotzvirus sv771</taxon>
    </lineage>
</organism>